<dbReference type="PROSITE" id="PS50056">
    <property type="entry name" value="TYR_PHOSPHATASE_2"/>
    <property type="match status" value="1"/>
</dbReference>
<feature type="domain" description="Tyrosine-protein phosphatase" evidence="1">
    <location>
        <begin position="6"/>
        <end position="264"/>
    </location>
</feature>
<dbReference type="PROSITE" id="PS50055">
    <property type="entry name" value="TYR_PHOSPHATASE_PTP"/>
    <property type="match status" value="1"/>
</dbReference>
<evidence type="ECO:0008006" key="5">
    <source>
        <dbReference type="Google" id="ProtNLM"/>
    </source>
</evidence>
<dbReference type="InterPro" id="IPR029021">
    <property type="entry name" value="Prot-tyrosine_phosphatase-like"/>
</dbReference>
<dbReference type="Proteomes" id="UP000005237">
    <property type="component" value="Unassembled WGS sequence"/>
</dbReference>
<protein>
    <recommendedName>
        <fullName evidence="5">Protein-tyrosine-phosphatase</fullName>
    </recommendedName>
</protein>
<dbReference type="SMART" id="SM00194">
    <property type="entry name" value="PTPc"/>
    <property type="match status" value="1"/>
</dbReference>
<dbReference type="CDD" id="cd00047">
    <property type="entry name" value="PTPc"/>
    <property type="match status" value="1"/>
</dbReference>
<dbReference type="AlphaFoldDB" id="A0A8R1HZQ5"/>
<dbReference type="InterPro" id="IPR052782">
    <property type="entry name" value="Oocyte-zygote_transition_reg"/>
</dbReference>
<sequence>MGVNSLVEEYRSVSQWIPEGLTMTAFYANGDKNRYTDVICQDSTRVILSFPGISSNYIHANYIGTPTNPHRFICTQGPLECTQHAFWATVLQENVESIVMLCKCIELNRFKCHQYWPEAPNGVVHFGDDPQLQITVSNVGATNECGDDGVVMTLLKVDWVNGSRIVKHFQWKNWPDHGVPSNNETIIDLLASTRSSQFPILVHCSAGIGRTGSIVAIALVLEKIQAEIDCSVMGDILKEIRAQRLGSIQTEQQYLYVHRVLLYFFLERNREQYREILDGEYGEKFHKWVEDYNAKIRLN</sequence>
<proteinExistence type="predicted"/>
<dbReference type="SUPFAM" id="SSF52799">
    <property type="entry name" value="(Phosphotyrosine protein) phosphatases II"/>
    <property type="match status" value="1"/>
</dbReference>
<dbReference type="PRINTS" id="PR00700">
    <property type="entry name" value="PRTYPHPHTASE"/>
</dbReference>
<accession>A0A8R1HZQ5</accession>
<evidence type="ECO:0000313" key="4">
    <source>
        <dbReference type="Proteomes" id="UP000005237"/>
    </source>
</evidence>
<name>A0A8R1HZQ5_CAEJA</name>
<evidence type="ECO:0000259" key="2">
    <source>
        <dbReference type="PROSITE" id="PS50056"/>
    </source>
</evidence>
<organism evidence="3 4">
    <name type="scientific">Caenorhabditis japonica</name>
    <dbReference type="NCBI Taxonomy" id="281687"/>
    <lineage>
        <taxon>Eukaryota</taxon>
        <taxon>Metazoa</taxon>
        <taxon>Ecdysozoa</taxon>
        <taxon>Nematoda</taxon>
        <taxon>Chromadorea</taxon>
        <taxon>Rhabditida</taxon>
        <taxon>Rhabditina</taxon>
        <taxon>Rhabditomorpha</taxon>
        <taxon>Rhabditoidea</taxon>
        <taxon>Rhabditidae</taxon>
        <taxon>Peloderinae</taxon>
        <taxon>Caenorhabditis</taxon>
    </lineage>
</organism>
<keyword evidence="4" id="KW-1185">Reference proteome</keyword>
<feature type="domain" description="Tyrosine specific protein phosphatases" evidence="2">
    <location>
        <begin position="184"/>
        <end position="255"/>
    </location>
</feature>
<dbReference type="PROSITE" id="PS00383">
    <property type="entry name" value="TYR_PHOSPHATASE_1"/>
    <property type="match status" value="1"/>
</dbReference>
<dbReference type="EnsemblMetazoa" id="CJA15505.1">
    <property type="protein sequence ID" value="CJA15505.1"/>
    <property type="gene ID" value="WBGene00134709"/>
</dbReference>
<dbReference type="SMART" id="SM00404">
    <property type="entry name" value="PTPc_motif"/>
    <property type="match status" value="1"/>
</dbReference>
<dbReference type="InterPro" id="IPR016130">
    <property type="entry name" value="Tyr_Pase_AS"/>
</dbReference>
<dbReference type="Pfam" id="PF00102">
    <property type="entry name" value="Y_phosphatase"/>
    <property type="match status" value="1"/>
</dbReference>
<dbReference type="InterPro" id="IPR003595">
    <property type="entry name" value="Tyr_Pase_cat"/>
</dbReference>
<reference evidence="3" key="2">
    <citation type="submission" date="2022-06" db="UniProtKB">
        <authorList>
            <consortium name="EnsemblMetazoa"/>
        </authorList>
    </citation>
    <scope>IDENTIFICATION</scope>
    <source>
        <strain evidence="3">DF5081</strain>
    </source>
</reference>
<dbReference type="PANTHER" id="PTHR46163:SF8">
    <property type="entry name" value="PROTEIN-TYROSINE PHOSPHATASE"/>
    <property type="match status" value="1"/>
</dbReference>
<evidence type="ECO:0000259" key="1">
    <source>
        <dbReference type="PROSITE" id="PS50055"/>
    </source>
</evidence>
<dbReference type="Gene3D" id="3.90.190.10">
    <property type="entry name" value="Protein tyrosine phosphatase superfamily"/>
    <property type="match status" value="1"/>
</dbReference>
<evidence type="ECO:0000313" key="3">
    <source>
        <dbReference type="EnsemblMetazoa" id="CJA15505.1"/>
    </source>
</evidence>
<dbReference type="InterPro" id="IPR000387">
    <property type="entry name" value="Tyr_Pase_dom"/>
</dbReference>
<dbReference type="PANTHER" id="PTHR46163">
    <property type="entry name" value="TYROSINE-PROTEIN PHOSPHATASE-RELATED"/>
    <property type="match status" value="1"/>
</dbReference>
<dbReference type="GO" id="GO:0004725">
    <property type="term" value="F:protein tyrosine phosphatase activity"/>
    <property type="evidence" value="ECO:0007669"/>
    <property type="project" value="InterPro"/>
</dbReference>
<dbReference type="InterPro" id="IPR000242">
    <property type="entry name" value="PTP_cat"/>
</dbReference>
<reference evidence="4" key="1">
    <citation type="submission" date="2010-08" db="EMBL/GenBank/DDBJ databases">
        <authorList>
            <consortium name="Caenorhabditis japonica Sequencing Consortium"/>
            <person name="Wilson R.K."/>
        </authorList>
    </citation>
    <scope>NUCLEOTIDE SEQUENCE [LARGE SCALE GENOMIC DNA]</scope>
    <source>
        <strain evidence="4">DF5081</strain>
    </source>
</reference>